<reference evidence="1 2" key="1">
    <citation type="submission" date="2020-10" db="EMBL/GenBank/DDBJ databases">
        <authorList>
            <person name="Sedaghatjoo S."/>
        </authorList>
    </citation>
    <scope>NUCLEOTIDE SEQUENCE [LARGE SCALE GENOMIC DNA]</scope>
    <source>
        <strain evidence="1 2">LLFL</strain>
    </source>
</reference>
<dbReference type="EMBL" id="CAJHJF010006459">
    <property type="protein sequence ID" value="CAD6956710.1"/>
    <property type="molecule type" value="Genomic_DNA"/>
</dbReference>
<proteinExistence type="predicted"/>
<organism evidence="1 2">
    <name type="scientific">Tilletia laevis</name>
    <dbReference type="NCBI Taxonomy" id="157183"/>
    <lineage>
        <taxon>Eukaryota</taxon>
        <taxon>Fungi</taxon>
        <taxon>Dikarya</taxon>
        <taxon>Basidiomycota</taxon>
        <taxon>Ustilaginomycotina</taxon>
        <taxon>Exobasidiomycetes</taxon>
        <taxon>Tilletiales</taxon>
        <taxon>Tilletiaceae</taxon>
        <taxon>Tilletia</taxon>
    </lineage>
</organism>
<dbReference type="AlphaFoldDB" id="A0A9N8QKX6"/>
<dbReference type="Proteomes" id="UP000836404">
    <property type="component" value="Unassembled WGS sequence"/>
</dbReference>
<protein>
    <submittedName>
        <fullName evidence="1">Uncharacterized protein</fullName>
    </submittedName>
</protein>
<accession>A0A9N8QKX6</accession>
<sequence>MTGAALVVAGPSAIEVEADESATVFEEEGTVVFVASGDGLVGGAAGFGEAEGFAAFATPAISVRKELRSPALFVLLRLFDDDGGGIELRDGRA</sequence>
<comment type="caution">
    <text evidence="1">The sequence shown here is derived from an EMBL/GenBank/DDBJ whole genome shotgun (WGS) entry which is preliminary data.</text>
</comment>
<keyword evidence="2" id="KW-1185">Reference proteome</keyword>
<gene>
    <name evidence="1" type="ORF">JKILLFL_G5745</name>
</gene>
<name>A0A9N8QKX6_9BASI</name>
<evidence type="ECO:0000313" key="2">
    <source>
        <dbReference type="Proteomes" id="UP000836404"/>
    </source>
</evidence>
<evidence type="ECO:0000313" key="1">
    <source>
        <dbReference type="EMBL" id="CAD6956710.1"/>
    </source>
</evidence>